<dbReference type="InterPro" id="IPR004843">
    <property type="entry name" value="Calcineurin-like_PHP"/>
</dbReference>
<dbReference type="InterPro" id="IPR006186">
    <property type="entry name" value="Ser/Thr-sp_prot-phosphatase"/>
</dbReference>
<feature type="non-terminal residue" evidence="3">
    <location>
        <position position="1"/>
    </location>
</feature>
<dbReference type="PANTHER" id="PTHR11668:SF491">
    <property type="entry name" value="SERINE_THREONINE-PROTEIN PHOSPHATASE"/>
    <property type="match status" value="1"/>
</dbReference>
<gene>
    <name evidence="3" type="ORF">PMAYCL1PPCAC_04135</name>
</gene>
<name>A0AAN4Z9Y5_9BILA</name>
<dbReference type="EC" id="3.1.3.16" evidence="1"/>
<keyword evidence="4" id="KW-1185">Reference proteome</keyword>
<protein>
    <recommendedName>
        <fullName evidence="1">Serine/threonine-protein phosphatase</fullName>
        <ecNumber evidence="1">3.1.3.16</ecNumber>
    </recommendedName>
</protein>
<evidence type="ECO:0000259" key="2">
    <source>
        <dbReference type="PROSITE" id="PS00125"/>
    </source>
</evidence>
<feature type="non-terminal residue" evidence="3">
    <location>
        <position position="166"/>
    </location>
</feature>
<evidence type="ECO:0000256" key="1">
    <source>
        <dbReference type="RuleBase" id="RU004273"/>
    </source>
</evidence>
<comment type="caution">
    <text evidence="3">The sequence shown here is derived from an EMBL/GenBank/DDBJ whole genome shotgun (WGS) entry which is preliminary data.</text>
</comment>
<dbReference type="PANTHER" id="PTHR11668">
    <property type="entry name" value="SERINE/THREONINE PROTEIN PHOSPHATASE"/>
    <property type="match status" value="1"/>
</dbReference>
<sequence length="166" mass="18754">LSKDWSVPRITACPYTEAEQAKLRSILELILSEKTLNGERTRIPPADIMDIFDKATNIFKSEPAFIEDVPAGITVVGDIHGQLFDLARVFNVHAKDGKPGYENGKYLFLGDFNDRGPMILECVLTLFILKILHPDRFFILRGNHEVCEQLVTYGTLAEIETRFAEV</sequence>
<dbReference type="GO" id="GO:0004722">
    <property type="term" value="F:protein serine/threonine phosphatase activity"/>
    <property type="evidence" value="ECO:0007669"/>
    <property type="project" value="UniProtKB-EC"/>
</dbReference>
<dbReference type="PROSITE" id="PS00125">
    <property type="entry name" value="SER_THR_PHOSPHATASE"/>
    <property type="match status" value="1"/>
</dbReference>
<proteinExistence type="inferred from homology"/>
<dbReference type="AlphaFoldDB" id="A0AAN4Z9Y5"/>
<dbReference type="InterPro" id="IPR050341">
    <property type="entry name" value="PP1_catalytic_subunit"/>
</dbReference>
<dbReference type="GO" id="GO:0005737">
    <property type="term" value="C:cytoplasm"/>
    <property type="evidence" value="ECO:0007669"/>
    <property type="project" value="TreeGrafter"/>
</dbReference>
<dbReference type="Pfam" id="PF00149">
    <property type="entry name" value="Metallophos"/>
    <property type="match status" value="1"/>
</dbReference>
<dbReference type="Gene3D" id="3.60.21.10">
    <property type="match status" value="1"/>
</dbReference>
<evidence type="ECO:0000313" key="3">
    <source>
        <dbReference type="EMBL" id="GMR33940.1"/>
    </source>
</evidence>
<dbReference type="EMBL" id="BTRK01000001">
    <property type="protein sequence ID" value="GMR33940.1"/>
    <property type="molecule type" value="Genomic_DNA"/>
</dbReference>
<evidence type="ECO:0000313" key="4">
    <source>
        <dbReference type="Proteomes" id="UP001328107"/>
    </source>
</evidence>
<reference evidence="4" key="1">
    <citation type="submission" date="2022-10" db="EMBL/GenBank/DDBJ databases">
        <title>Genome assembly of Pristionchus species.</title>
        <authorList>
            <person name="Yoshida K."/>
            <person name="Sommer R.J."/>
        </authorList>
    </citation>
    <scope>NUCLEOTIDE SEQUENCE [LARGE SCALE GENOMIC DNA]</scope>
    <source>
        <strain evidence="4">RS5460</strain>
    </source>
</reference>
<dbReference type="InterPro" id="IPR029052">
    <property type="entry name" value="Metallo-depent_PP-like"/>
</dbReference>
<organism evidence="3 4">
    <name type="scientific">Pristionchus mayeri</name>
    <dbReference type="NCBI Taxonomy" id="1317129"/>
    <lineage>
        <taxon>Eukaryota</taxon>
        <taxon>Metazoa</taxon>
        <taxon>Ecdysozoa</taxon>
        <taxon>Nematoda</taxon>
        <taxon>Chromadorea</taxon>
        <taxon>Rhabditida</taxon>
        <taxon>Rhabditina</taxon>
        <taxon>Diplogasteromorpha</taxon>
        <taxon>Diplogasteroidea</taxon>
        <taxon>Neodiplogasteridae</taxon>
        <taxon>Pristionchus</taxon>
    </lineage>
</organism>
<dbReference type="PRINTS" id="PR00114">
    <property type="entry name" value="STPHPHTASE"/>
</dbReference>
<dbReference type="SUPFAM" id="SSF56300">
    <property type="entry name" value="Metallo-dependent phosphatases"/>
    <property type="match status" value="1"/>
</dbReference>
<dbReference type="Proteomes" id="UP001328107">
    <property type="component" value="Unassembled WGS sequence"/>
</dbReference>
<comment type="catalytic activity">
    <reaction evidence="1">
        <text>O-phospho-L-threonyl-[protein] + H2O = L-threonyl-[protein] + phosphate</text>
        <dbReference type="Rhea" id="RHEA:47004"/>
        <dbReference type="Rhea" id="RHEA-COMP:11060"/>
        <dbReference type="Rhea" id="RHEA-COMP:11605"/>
        <dbReference type="ChEBI" id="CHEBI:15377"/>
        <dbReference type="ChEBI" id="CHEBI:30013"/>
        <dbReference type="ChEBI" id="CHEBI:43474"/>
        <dbReference type="ChEBI" id="CHEBI:61977"/>
        <dbReference type="EC" id="3.1.3.16"/>
    </reaction>
</comment>
<comment type="similarity">
    <text evidence="1">Belongs to the PPP phosphatase family.</text>
</comment>
<dbReference type="GO" id="GO:0005634">
    <property type="term" value="C:nucleus"/>
    <property type="evidence" value="ECO:0007669"/>
    <property type="project" value="TreeGrafter"/>
</dbReference>
<accession>A0AAN4Z9Y5</accession>
<dbReference type="SMART" id="SM00156">
    <property type="entry name" value="PP2Ac"/>
    <property type="match status" value="1"/>
</dbReference>
<feature type="domain" description="Serine/threonine specific protein phosphatases" evidence="2">
    <location>
        <begin position="140"/>
        <end position="145"/>
    </location>
</feature>
<keyword evidence="1" id="KW-0378">Hydrolase</keyword>